<dbReference type="EMBL" id="BLXT01002841">
    <property type="protein sequence ID" value="GFN98268.1"/>
    <property type="molecule type" value="Genomic_DNA"/>
</dbReference>
<feature type="region of interest" description="Disordered" evidence="1">
    <location>
        <begin position="1"/>
        <end position="26"/>
    </location>
</feature>
<reference evidence="2 3" key="1">
    <citation type="journal article" date="2021" name="Elife">
        <title>Chloroplast acquisition without the gene transfer in kleptoplastic sea slugs, Plakobranchus ocellatus.</title>
        <authorList>
            <person name="Maeda T."/>
            <person name="Takahashi S."/>
            <person name="Yoshida T."/>
            <person name="Shimamura S."/>
            <person name="Takaki Y."/>
            <person name="Nagai Y."/>
            <person name="Toyoda A."/>
            <person name="Suzuki Y."/>
            <person name="Arimoto A."/>
            <person name="Ishii H."/>
            <person name="Satoh N."/>
            <person name="Nishiyama T."/>
            <person name="Hasebe M."/>
            <person name="Maruyama T."/>
            <person name="Minagawa J."/>
            <person name="Obokata J."/>
            <person name="Shigenobu S."/>
        </authorList>
    </citation>
    <scope>NUCLEOTIDE SEQUENCE [LARGE SCALE GENOMIC DNA]</scope>
</reference>
<evidence type="ECO:0000313" key="2">
    <source>
        <dbReference type="EMBL" id="GFN98268.1"/>
    </source>
</evidence>
<gene>
    <name evidence="2" type="ORF">PoB_002477400</name>
</gene>
<evidence type="ECO:0000313" key="3">
    <source>
        <dbReference type="Proteomes" id="UP000735302"/>
    </source>
</evidence>
<organism evidence="2 3">
    <name type="scientific">Plakobranchus ocellatus</name>
    <dbReference type="NCBI Taxonomy" id="259542"/>
    <lineage>
        <taxon>Eukaryota</taxon>
        <taxon>Metazoa</taxon>
        <taxon>Spiralia</taxon>
        <taxon>Lophotrochozoa</taxon>
        <taxon>Mollusca</taxon>
        <taxon>Gastropoda</taxon>
        <taxon>Heterobranchia</taxon>
        <taxon>Euthyneura</taxon>
        <taxon>Panpulmonata</taxon>
        <taxon>Sacoglossa</taxon>
        <taxon>Placobranchoidea</taxon>
        <taxon>Plakobranchidae</taxon>
        <taxon>Plakobranchus</taxon>
    </lineage>
</organism>
<sequence length="99" mass="10700">MRGSDSSGRAVGHQSEEVRGSNSSPGQVHFSKLLCVHPAPNGKLSLLTSGEIQVIDTTHDIQNRTSTFHDDDTYTDQDSVPSFSLQLTLLSSVTAMKLK</sequence>
<dbReference type="Proteomes" id="UP000735302">
    <property type="component" value="Unassembled WGS sequence"/>
</dbReference>
<accession>A0AAV3ZV12</accession>
<evidence type="ECO:0000256" key="1">
    <source>
        <dbReference type="SAM" id="MobiDB-lite"/>
    </source>
</evidence>
<proteinExistence type="predicted"/>
<keyword evidence="3" id="KW-1185">Reference proteome</keyword>
<name>A0AAV3ZV12_9GAST</name>
<dbReference type="AlphaFoldDB" id="A0AAV3ZV12"/>
<protein>
    <submittedName>
        <fullName evidence="2">Uncharacterized protein</fullName>
    </submittedName>
</protein>
<comment type="caution">
    <text evidence="2">The sequence shown here is derived from an EMBL/GenBank/DDBJ whole genome shotgun (WGS) entry which is preliminary data.</text>
</comment>